<proteinExistence type="predicted"/>
<evidence type="ECO:0000313" key="3">
    <source>
        <dbReference type="Proteomes" id="UP000054359"/>
    </source>
</evidence>
<reference evidence="2 3" key="1">
    <citation type="submission" date="2013-11" db="EMBL/GenBank/DDBJ databases">
        <title>Genome sequencing of Stegodyphus mimosarum.</title>
        <authorList>
            <person name="Bechsgaard J."/>
        </authorList>
    </citation>
    <scope>NUCLEOTIDE SEQUENCE [LARGE SCALE GENOMIC DNA]</scope>
</reference>
<dbReference type="InterPro" id="IPR054722">
    <property type="entry name" value="PolX-like_BBD"/>
</dbReference>
<sequence>MMAPQALKYANEKNTKKLWKKIKNEMAARTEDIQIKCRIELAQLKMRQNESKDDYMNRVVILKSKSIQVGDEIRDKELIYFILEGLRKEFEFDVKIVESNKEKYIASIRQALKETEGKNKQRGKEIENVGIIIICGKFGHKSSECKMKNKQEHRKQRNLTNKTYRISNKEREYDSATCLSEVSKQIESSCLNQDRNDGKNKTDEQENRKIKWIIDSGATSHMATSKEIVTDFKDEEQQIMTAEKDAMIKSVGTDNIKMQTDRNKNILRVENVLQVPNFSENLLSVSKIVDHHLKVIFTKTKEEVLNKHGNILYIANRNGNKFEVEGNTVEEAKISNFNDVLWHQRLGHVNYQKLIEMKKKTHLSLD</sequence>
<dbReference type="Proteomes" id="UP000054359">
    <property type="component" value="Unassembled WGS sequence"/>
</dbReference>
<protein>
    <recommendedName>
        <fullName evidence="1">Retrovirus-related Pol polyprotein from transposon TNT 1-94-like beta-barrel domain-containing protein</fullName>
    </recommendedName>
</protein>
<dbReference type="EMBL" id="KK115524">
    <property type="protein sequence ID" value="KFM65345.1"/>
    <property type="molecule type" value="Genomic_DNA"/>
</dbReference>
<evidence type="ECO:0000259" key="1">
    <source>
        <dbReference type="Pfam" id="PF22936"/>
    </source>
</evidence>
<dbReference type="STRING" id="407821.A0A087TJQ6"/>
<feature type="domain" description="Retrovirus-related Pol polyprotein from transposon TNT 1-94-like beta-barrel" evidence="1">
    <location>
        <begin position="212"/>
        <end position="291"/>
    </location>
</feature>
<gene>
    <name evidence="2" type="ORF">X975_13691</name>
</gene>
<dbReference type="AlphaFoldDB" id="A0A087TJQ6"/>
<name>A0A087TJQ6_STEMI</name>
<dbReference type="OrthoDB" id="8053277at2759"/>
<accession>A0A087TJQ6</accession>
<dbReference type="OMA" id="CRIELAQ"/>
<evidence type="ECO:0000313" key="2">
    <source>
        <dbReference type="EMBL" id="KFM65345.1"/>
    </source>
</evidence>
<keyword evidence="3" id="KW-1185">Reference proteome</keyword>
<organism evidence="2 3">
    <name type="scientific">Stegodyphus mimosarum</name>
    <name type="common">African social velvet spider</name>
    <dbReference type="NCBI Taxonomy" id="407821"/>
    <lineage>
        <taxon>Eukaryota</taxon>
        <taxon>Metazoa</taxon>
        <taxon>Ecdysozoa</taxon>
        <taxon>Arthropoda</taxon>
        <taxon>Chelicerata</taxon>
        <taxon>Arachnida</taxon>
        <taxon>Araneae</taxon>
        <taxon>Araneomorphae</taxon>
        <taxon>Entelegynae</taxon>
        <taxon>Eresoidea</taxon>
        <taxon>Eresidae</taxon>
        <taxon>Stegodyphus</taxon>
    </lineage>
</organism>
<dbReference type="Pfam" id="PF22936">
    <property type="entry name" value="Pol_BBD"/>
    <property type="match status" value="1"/>
</dbReference>
<feature type="non-terminal residue" evidence="2">
    <location>
        <position position="366"/>
    </location>
</feature>